<reference evidence="2" key="1">
    <citation type="journal article" date="2019" name="Int. J. Syst. Evol. Microbiol.">
        <title>The Global Catalogue of Microorganisms (GCM) 10K type strain sequencing project: providing services to taxonomists for standard genome sequencing and annotation.</title>
        <authorList>
            <consortium name="The Broad Institute Genomics Platform"/>
            <consortium name="The Broad Institute Genome Sequencing Center for Infectious Disease"/>
            <person name="Wu L."/>
            <person name="Ma J."/>
        </authorList>
    </citation>
    <scope>NUCLEOTIDE SEQUENCE [LARGE SCALE GENOMIC DNA]</scope>
    <source>
        <strain evidence="2">JCM 17441</strain>
    </source>
</reference>
<evidence type="ECO:0000313" key="1">
    <source>
        <dbReference type="EMBL" id="GAA4263615.1"/>
    </source>
</evidence>
<proteinExistence type="predicted"/>
<sequence length="98" mass="11040">MTTDAIRRVEQACTELLADQQPVTFTQVAARSGLSRTTLYRNPTLHALIEEHRHRTARAGTLTDLAADIAMLRTALEAVVSRVRHHEEQLRQIGKRTP</sequence>
<keyword evidence="2" id="KW-1185">Reference proteome</keyword>
<accession>A0ABP8DUB7</accession>
<dbReference type="RefSeq" id="WP_345143285.1">
    <property type="nucleotide sequence ID" value="NZ_BAABAT010000074.1"/>
</dbReference>
<evidence type="ECO:0008006" key="3">
    <source>
        <dbReference type="Google" id="ProtNLM"/>
    </source>
</evidence>
<organism evidence="1 2">
    <name type="scientific">Dactylosporangium darangshiense</name>
    <dbReference type="NCBI Taxonomy" id="579108"/>
    <lineage>
        <taxon>Bacteria</taxon>
        <taxon>Bacillati</taxon>
        <taxon>Actinomycetota</taxon>
        <taxon>Actinomycetes</taxon>
        <taxon>Micromonosporales</taxon>
        <taxon>Micromonosporaceae</taxon>
        <taxon>Dactylosporangium</taxon>
    </lineage>
</organism>
<protein>
    <recommendedName>
        <fullName evidence="3">TetR family transcriptional regulator</fullName>
    </recommendedName>
</protein>
<gene>
    <name evidence="1" type="ORF">GCM10022255_109760</name>
</gene>
<dbReference type="Proteomes" id="UP001500620">
    <property type="component" value="Unassembled WGS sequence"/>
</dbReference>
<name>A0ABP8DUB7_9ACTN</name>
<comment type="caution">
    <text evidence="1">The sequence shown here is derived from an EMBL/GenBank/DDBJ whole genome shotgun (WGS) entry which is preliminary data.</text>
</comment>
<evidence type="ECO:0000313" key="2">
    <source>
        <dbReference type="Proteomes" id="UP001500620"/>
    </source>
</evidence>
<dbReference type="Gene3D" id="1.10.10.60">
    <property type="entry name" value="Homeodomain-like"/>
    <property type="match status" value="1"/>
</dbReference>
<dbReference type="InterPro" id="IPR046229">
    <property type="entry name" value="TnpC-like"/>
</dbReference>
<dbReference type="Pfam" id="PF19776">
    <property type="entry name" value="DUF6262"/>
    <property type="match status" value="1"/>
</dbReference>
<dbReference type="EMBL" id="BAABAT010000074">
    <property type="protein sequence ID" value="GAA4263615.1"/>
    <property type="molecule type" value="Genomic_DNA"/>
</dbReference>